<evidence type="ECO:0000259" key="4">
    <source>
        <dbReference type="PROSITE" id="PS50949"/>
    </source>
</evidence>
<keyword evidence="2" id="KW-0238">DNA-binding</keyword>
<dbReference type="InterPro" id="IPR028978">
    <property type="entry name" value="Chorismate_lyase_/UTRA_dom_sf"/>
</dbReference>
<dbReference type="Pfam" id="PF00392">
    <property type="entry name" value="GntR"/>
    <property type="match status" value="1"/>
</dbReference>
<dbReference type="PANTHER" id="PTHR44846">
    <property type="entry name" value="MANNOSYL-D-GLYCERATE TRANSPORT/METABOLISM SYSTEM REPRESSOR MNGR-RELATED"/>
    <property type="match status" value="1"/>
</dbReference>
<name>A0A6N3EN03_CLOBU</name>
<evidence type="ECO:0000256" key="2">
    <source>
        <dbReference type="ARBA" id="ARBA00023125"/>
    </source>
</evidence>
<dbReference type="RefSeq" id="WP_002579851.1">
    <property type="nucleotide sequence ID" value="NZ_BKBB01000013.1"/>
</dbReference>
<dbReference type="GO" id="GO:0045892">
    <property type="term" value="P:negative regulation of DNA-templated transcription"/>
    <property type="evidence" value="ECO:0007669"/>
    <property type="project" value="TreeGrafter"/>
</dbReference>
<dbReference type="EMBL" id="CACRTU010000022">
    <property type="protein sequence ID" value="VYU41128.1"/>
    <property type="molecule type" value="Genomic_DNA"/>
</dbReference>
<protein>
    <submittedName>
        <fullName evidence="5">HTH-type transcriptional repressor YvoA</fullName>
    </submittedName>
</protein>
<dbReference type="SMART" id="SM00866">
    <property type="entry name" value="UTRA"/>
    <property type="match status" value="1"/>
</dbReference>
<proteinExistence type="predicted"/>
<dbReference type="SUPFAM" id="SSF46785">
    <property type="entry name" value="Winged helix' DNA-binding domain"/>
    <property type="match status" value="1"/>
</dbReference>
<dbReference type="SUPFAM" id="SSF64288">
    <property type="entry name" value="Chorismate lyase-like"/>
    <property type="match status" value="1"/>
</dbReference>
<evidence type="ECO:0000256" key="1">
    <source>
        <dbReference type="ARBA" id="ARBA00023015"/>
    </source>
</evidence>
<evidence type="ECO:0000256" key="3">
    <source>
        <dbReference type="ARBA" id="ARBA00023163"/>
    </source>
</evidence>
<dbReference type="InterPro" id="IPR050679">
    <property type="entry name" value="Bact_HTH_transcr_reg"/>
</dbReference>
<feature type="domain" description="HTH gntR-type" evidence="4">
    <location>
        <begin position="6"/>
        <end position="74"/>
    </location>
</feature>
<dbReference type="InterPro" id="IPR036388">
    <property type="entry name" value="WH-like_DNA-bd_sf"/>
</dbReference>
<dbReference type="InterPro" id="IPR000524">
    <property type="entry name" value="Tscrpt_reg_HTH_GntR"/>
</dbReference>
<dbReference type="AlphaFoldDB" id="A0A6N3EN03"/>
<dbReference type="GO" id="GO:0003677">
    <property type="term" value="F:DNA binding"/>
    <property type="evidence" value="ECO:0007669"/>
    <property type="project" value="UniProtKB-KW"/>
</dbReference>
<sequence>MNDLYMGIENEIIDKLLYDINNGVYNENEKMPSENDLASKYEISRIKVRNIYKKLEKMGYLYSLQGRGRFLKRRTKTIELVLSGNESFSKKLKENGFKLETINICCEKIEYNKHIYNELRADEDDEIYKIARLRIVDDEPIAIHISYVSKKIFPNIDREGEKITSMFDYYEKNGFKNYMTEKSILEIAYASVQERIYLKCEDLVPILKLETNCTDKNSQKILEYTEIMYRSDRFKYKIY</sequence>
<dbReference type="Pfam" id="PF07702">
    <property type="entry name" value="UTRA"/>
    <property type="match status" value="1"/>
</dbReference>
<keyword evidence="1" id="KW-0805">Transcription regulation</keyword>
<dbReference type="PROSITE" id="PS50949">
    <property type="entry name" value="HTH_GNTR"/>
    <property type="match status" value="1"/>
</dbReference>
<dbReference type="InterPro" id="IPR036390">
    <property type="entry name" value="WH_DNA-bd_sf"/>
</dbReference>
<dbReference type="InterPro" id="IPR011663">
    <property type="entry name" value="UTRA"/>
</dbReference>
<dbReference type="PANTHER" id="PTHR44846:SF1">
    <property type="entry name" value="MANNOSYL-D-GLYCERATE TRANSPORT_METABOLISM SYSTEM REPRESSOR MNGR-RELATED"/>
    <property type="match status" value="1"/>
</dbReference>
<evidence type="ECO:0000313" key="5">
    <source>
        <dbReference type="EMBL" id="VYU41128.1"/>
    </source>
</evidence>
<dbReference type="GO" id="GO:0003700">
    <property type="term" value="F:DNA-binding transcription factor activity"/>
    <property type="evidence" value="ECO:0007669"/>
    <property type="project" value="InterPro"/>
</dbReference>
<dbReference type="CDD" id="cd07377">
    <property type="entry name" value="WHTH_GntR"/>
    <property type="match status" value="1"/>
</dbReference>
<dbReference type="Gene3D" id="3.40.1410.10">
    <property type="entry name" value="Chorismate lyase-like"/>
    <property type="match status" value="1"/>
</dbReference>
<dbReference type="SMART" id="SM00345">
    <property type="entry name" value="HTH_GNTR"/>
    <property type="match status" value="1"/>
</dbReference>
<gene>
    <name evidence="5" type="primary">yvoA_3</name>
    <name evidence="5" type="ORF">CBLFYP62_02272</name>
</gene>
<organism evidence="5">
    <name type="scientific">Clostridium butyricum</name>
    <dbReference type="NCBI Taxonomy" id="1492"/>
    <lineage>
        <taxon>Bacteria</taxon>
        <taxon>Bacillati</taxon>
        <taxon>Bacillota</taxon>
        <taxon>Clostridia</taxon>
        <taxon>Eubacteriales</taxon>
        <taxon>Clostridiaceae</taxon>
        <taxon>Clostridium</taxon>
    </lineage>
</organism>
<dbReference type="Gene3D" id="1.10.10.10">
    <property type="entry name" value="Winged helix-like DNA-binding domain superfamily/Winged helix DNA-binding domain"/>
    <property type="match status" value="1"/>
</dbReference>
<reference evidence="5" key="1">
    <citation type="submission" date="2019-11" db="EMBL/GenBank/DDBJ databases">
        <authorList>
            <person name="Feng L."/>
        </authorList>
    </citation>
    <scope>NUCLEOTIDE SEQUENCE</scope>
    <source>
        <strain evidence="5">CButyricumLFYP62</strain>
    </source>
</reference>
<accession>A0A6N3EN03</accession>
<keyword evidence="3" id="KW-0804">Transcription</keyword>
<dbReference type="PRINTS" id="PR00035">
    <property type="entry name" value="HTHGNTR"/>
</dbReference>